<comment type="caution">
    <text evidence="16">The sequence shown here is derived from an EMBL/GenBank/DDBJ whole genome shotgun (WGS) entry which is preliminary data.</text>
</comment>
<evidence type="ECO:0000256" key="5">
    <source>
        <dbReference type="ARBA" id="ARBA00011738"/>
    </source>
</evidence>
<comment type="PTM">
    <text evidence="12">Topaquinone (TPQ) is generated by copper-dependent autoxidation of a specific tyrosyl residue.</text>
</comment>
<keyword evidence="17" id="KW-1185">Reference proteome</keyword>
<dbReference type="Proteomes" id="UP001526337">
    <property type="component" value="Unassembled WGS sequence"/>
</dbReference>
<evidence type="ECO:0000256" key="7">
    <source>
        <dbReference type="ARBA" id="ARBA00022772"/>
    </source>
</evidence>
<dbReference type="InterPro" id="IPR015802">
    <property type="entry name" value="Cu_amine_oxidase_N3"/>
</dbReference>
<evidence type="ECO:0000259" key="14">
    <source>
        <dbReference type="Pfam" id="PF02728"/>
    </source>
</evidence>
<evidence type="ECO:0000256" key="8">
    <source>
        <dbReference type="ARBA" id="ARBA00023002"/>
    </source>
</evidence>
<dbReference type="Pfam" id="PF02728">
    <property type="entry name" value="Cu_amine_oxidN3"/>
    <property type="match status" value="1"/>
</dbReference>
<dbReference type="PANTHER" id="PTHR10638:SF86">
    <property type="entry name" value="COPPER AMINE OXIDASE 1-RELATED"/>
    <property type="match status" value="1"/>
</dbReference>
<evidence type="ECO:0000313" key="16">
    <source>
        <dbReference type="EMBL" id="MCW4590250.1"/>
    </source>
</evidence>
<dbReference type="NCBIfam" id="NF008559">
    <property type="entry name" value="PRK11504.1"/>
    <property type="match status" value="1"/>
</dbReference>
<keyword evidence="8 12" id="KW-0560">Oxidoreductase</keyword>
<dbReference type="SUPFAM" id="SSF54416">
    <property type="entry name" value="Amine oxidase N-terminal region"/>
    <property type="match status" value="2"/>
</dbReference>
<dbReference type="SUPFAM" id="SSF49998">
    <property type="entry name" value="Amine oxidase catalytic domain"/>
    <property type="match status" value="1"/>
</dbReference>
<keyword evidence="7 12" id="KW-0801">TPQ</keyword>
<evidence type="ECO:0000313" key="17">
    <source>
        <dbReference type="Proteomes" id="UP001526337"/>
    </source>
</evidence>
<comment type="cofactor">
    <cofactor evidence="1">
        <name>Cu cation</name>
        <dbReference type="ChEBI" id="CHEBI:23378"/>
    </cofactor>
</comment>
<dbReference type="Gene3D" id="3.10.450.40">
    <property type="match status" value="2"/>
</dbReference>
<dbReference type="PROSITE" id="PS01164">
    <property type="entry name" value="COPPER_AMINE_OXID_1"/>
    <property type="match status" value="1"/>
</dbReference>
<dbReference type="InterPro" id="IPR049947">
    <property type="entry name" value="Cu_Am_Ox_Cu-bd"/>
</dbReference>
<dbReference type="InterPro" id="IPR036460">
    <property type="entry name" value="Cu_amine_oxidase_C_sf"/>
</dbReference>
<accession>A0ABT3K4A6</accession>
<dbReference type="InterPro" id="IPR054157">
    <property type="entry name" value="AGAO-like_N2"/>
</dbReference>
<keyword evidence="9 12" id="KW-0186">Copper</keyword>
<name>A0ABT3K4A6_9PROT</name>
<evidence type="ECO:0000256" key="12">
    <source>
        <dbReference type="RuleBase" id="RU000672"/>
    </source>
</evidence>
<comment type="catalytic activity">
    <reaction evidence="11">
        <text>a primary methyl amine + O2 + H2O = an aldehyde + H2O2 + NH4(+)</text>
        <dbReference type="Rhea" id="RHEA:16153"/>
        <dbReference type="ChEBI" id="CHEBI:15377"/>
        <dbReference type="ChEBI" id="CHEBI:15379"/>
        <dbReference type="ChEBI" id="CHEBI:16240"/>
        <dbReference type="ChEBI" id="CHEBI:17478"/>
        <dbReference type="ChEBI" id="CHEBI:28938"/>
        <dbReference type="ChEBI" id="CHEBI:228804"/>
        <dbReference type="EC" id="1.4.3.21"/>
    </reaction>
</comment>
<proteinExistence type="inferred from homology"/>
<keyword evidence="6 12" id="KW-0479">Metal-binding</keyword>
<dbReference type="EC" id="1.4.3.-" evidence="12"/>
<gene>
    <name evidence="16" type="ORF">NO263_06620</name>
</gene>
<organism evidence="16 17">
    <name type="scientific">Gluconacetobacter entanii</name>
    <dbReference type="NCBI Taxonomy" id="108528"/>
    <lineage>
        <taxon>Bacteria</taxon>
        <taxon>Pseudomonadati</taxon>
        <taxon>Pseudomonadota</taxon>
        <taxon>Alphaproteobacteria</taxon>
        <taxon>Acetobacterales</taxon>
        <taxon>Acetobacteraceae</taxon>
        <taxon>Gluconacetobacter</taxon>
    </lineage>
</organism>
<reference evidence="16 17" key="1">
    <citation type="submission" date="2022-07" db="EMBL/GenBank/DDBJ databases">
        <title>Genome stability of Gluconacetobacter entanii AV429.</title>
        <authorList>
            <person name="Trcek J."/>
            <person name="Cepec E."/>
        </authorList>
    </citation>
    <scope>NUCLEOTIDE SEQUENCE [LARGE SCALE GENOMIC DNA]</scope>
    <source>
        <strain evidence="16 17">AV429_2022</strain>
    </source>
</reference>
<evidence type="ECO:0000256" key="11">
    <source>
        <dbReference type="ARBA" id="ARBA00048032"/>
    </source>
</evidence>
<evidence type="ECO:0000256" key="3">
    <source>
        <dbReference type="ARBA" id="ARBA00001947"/>
    </source>
</evidence>
<protein>
    <recommendedName>
        <fullName evidence="12">Amine oxidase</fullName>
        <ecNumber evidence="12">1.4.3.-</ecNumber>
    </recommendedName>
</protein>
<feature type="domain" description="AGAO-like N2" evidence="15">
    <location>
        <begin position="13"/>
        <end position="86"/>
    </location>
</feature>
<dbReference type="InterPro" id="IPR000269">
    <property type="entry name" value="Cu_amine_oxidase"/>
</dbReference>
<dbReference type="RefSeq" id="WP_171790975.1">
    <property type="nucleotide sequence ID" value="NZ_JANGSQ010000096.1"/>
</dbReference>
<evidence type="ECO:0000256" key="1">
    <source>
        <dbReference type="ARBA" id="ARBA00001935"/>
    </source>
</evidence>
<evidence type="ECO:0000256" key="10">
    <source>
        <dbReference type="ARBA" id="ARBA00023211"/>
    </source>
</evidence>
<dbReference type="Pfam" id="PF21994">
    <property type="entry name" value="AGAO-like_N2"/>
    <property type="match status" value="1"/>
</dbReference>
<comment type="cofactor">
    <cofactor evidence="2">
        <name>Mn(2+)</name>
        <dbReference type="ChEBI" id="CHEBI:29035"/>
    </cofactor>
</comment>
<feature type="domain" description="Copper amine oxidase N3-terminal" evidence="14">
    <location>
        <begin position="103"/>
        <end position="207"/>
    </location>
</feature>
<sequence length="657" mass="73287">MQNHALHPLDPLTETEIGAACEIVRMQHPAQGIWRFPLVQLDEPPQKEVLRFEAGTQIMRKARLVVLDHPSGAVYMVRVDLDRRIVTAFTRNEAGPTNPVGQPPVTMQDMVTCDRVVKASPAWRAAIMRRGITEDEIPLVQVDPFSAGYFGYPAEEGRRVVRAVSYRRSRMTDNGYAHPIEGVVATVDLNAEKVIGIVDDGNIVPIPTTAFNYDPDSLPSPRTTLKPLHIEQPEGPSFSVNGWETRWQNWSFRVGFTQREGLVLHQLCWNQDGKTRPIIYRASVTEMVVPYADPTTNHYWKSAFDGGEYGLGTLANSLALGCDCLGLIRYFDIPLPTDDGTPRILRRGVCMHEEDYGTLWKHYDARSGVHQVRRSRRLVISFFATVGNYDYGFYWYLYLDGTIQLEAKLTGIIQTAAIAPDTPYPWGGMVAPGLGGPTHQHFFNVRLHMMLDGIGNSLTETEFHPRPMGKDNPYGNVFDTRTRLLCNEQDAAREADGRTGRFWKIVNPNTVNSVGAHPGYKLVVTPSPLMLADPKSTVSQRGGFATKHVWATPYDPDQRYGSGELPNQSPGGDGLPAFIRNDRPIENSNLVVWHTFGHTHICKPEDMPIMSVEYAGFMLKPVQFFSSNPTMDLPAAKDSKSVQDGLSGCCQNECKGS</sequence>
<comment type="cofactor">
    <cofactor evidence="12">
        <name>Cu cation</name>
        <dbReference type="ChEBI" id="CHEBI:23378"/>
    </cofactor>
    <text evidence="12">Contains 1 topaquinone per subunit.</text>
</comment>
<evidence type="ECO:0000256" key="6">
    <source>
        <dbReference type="ARBA" id="ARBA00022723"/>
    </source>
</evidence>
<evidence type="ECO:0000256" key="9">
    <source>
        <dbReference type="ARBA" id="ARBA00023008"/>
    </source>
</evidence>
<comment type="subunit">
    <text evidence="5">Homodimer.</text>
</comment>
<comment type="similarity">
    <text evidence="4 12">Belongs to the copper/topaquinone oxidase family.</text>
</comment>
<dbReference type="Pfam" id="PF01179">
    <property type="entry name" value="Cu_amine_oxid"/>
    <property type="match status" value="1"/>
</dbReference>
<dbReference type="EMBL" id="JANGSQ010000096">
    <property type="protein sequence ID" value="MCW4590250.1"/>
    <property type="molecule type" value="Genomic_DNA"/>
</dbReference>
<feature type="domain" description="Copper amine oxidase catalytic" evidence="13">
    <location>
        <begin position="228"/>
        <end position="631"/>
    </location>
</feature>
<dbReference type="InterPro" id="IPR015798">
    <property type="entry name" value="Cu_amine_oxidase_C"/>
</dbReference>
<dbReference type="PANTHER" id="PTHR10638">
    <property type="entry name" value="COPPER AMINE OXIDASE"/>
    <property type="match status" value="1"/>
</dbReference>
<dbReference type="InterPro" id="IPR049948">
    <property type="entry name" value="Cu_Am_ox_TPQ-bd"/>
</dbReference>
<evidence type="ECO:0000256" key="4">
    <source>
        <dbReference type="ARBA" id="ARBA00007983"/>
    </source>
</evidence>
<keyword evidence="10" id="KW-0464">Manganese</keyword>
<comment type="cofactor">
    <cofactor evidence="3">
        <name>Zn(2+)</name>
        <dbReference type="ChEBI" id="CHEBI:29105"/>
    </cofactor>
</comment>
<evidence type="ECO:0000259" key="15">
    <source>
        <dbReference type="Pfam" id="PF21994"/>
    </source>
</evidence>
<dbReference type="InterPro" id="IPR016182">
    <property type="entry name" value="Cu_amine_oxidase_N-reg"/>
</dbReference>
<dbReference type="PROSITE" id="PS01165">
    <property type="entry name" value="COPPER_AMINE_OXID_2"/>
    <property type="match status" value="1"/>
</dbReference>
<evidence type="ECO:0000256" key="2">
    <source>
        <dbReference type="ARBA" id="ARBA00001936"/>
    </source>
</evidence>
<dbReference type="Gene3D" id="2.70.98.20">
    <property type="entry name" value="Copper amine oxidase, catalytic domain"/>
    <property type="match status" value="1"/>
</dbReference>
<evidence type="ECO:0000259" key="13">
    <source>
        <dbReference type="Pfam" id="PF01179"/>
    </source>
</evidence>